<proteinExistence type="predicted"/>
<evidence type="ECO:0000313" key="2">
    <source>
        <dbReference type="Proteomes" id="UP000199629"/>
    </source>
</evidence>
<dbReference type="InterPro" id="IPR036388">
    <property type="entry name" value="WH-like_DNA-bd_sf"/>
</dbReference>
<keyword evidence="2" id="KW-1185">Reference proteome</keyword>
<sequence length="72" mass="8097">MLSRLCRANSLFQHLAVLENAGLVQIEKRYAGRRGRTWVRPTDVGDTALAEEIAPPALLIARVETTHTLQDW</sequence>
<name>A0A1C4ZM81_9ACTN</name>
<dbReference type="AlphaFoldDB" id="A0A1C4ZM81"/>
<protein>
    <recommendedName>
        <fullName evidence="3">Helix-turn-helix domain-containing protein</fullName>
    </recommendedName>
</protein>
<dbReference type="SUPFAM" id="SSF46785">
    <property type="entry name" value="Winged helix' DNA-binding domain"/>
    <property type="match status" value="1"/>
</dbReference>
<evidence type="ECO:0008006" key="3">
    <source>
        <dbReference type="Google" id="ProtNLM"/>
    </source>
</evidence>
<dbReference type="Proteomes" id="UP000199629">
    <property type="component" value="Unassembled WGS sequence"/>
</dbReference>
<evidence type="ECO:0000313" key="1">
    <source>
        <dbReference type="EMBL" id="SCF34180.1"/>
    </source>
</evidence>
<organism evidence="1 2">
    <name type="scientific">Micromonospora chaiyaphumensis</name>
    <dbReference type="NCBI Taxonomy" id="307119"/>
    <lineage>
        <taxon>Bacteria</taxon>
        <taxon>Bacillati</taxon>
        <taxon>Actinomycetota</taxon>
        <taxon>Actinomycetes</taxon>
        <taxon>Micromonosporales</taxon>
        <taxon>Micromonosporaceae</taxon>
        <taxon>Micromonospora</taxon>
    </lineage>
</organism>
<accession>A0A1C4ZM81</accession>
<reference evidence="2" key="1">
    <citation type="submission" date="2016-06" db="EMBL/GenBank/DDBJ databases">
        <authorList>
            <person name="Varghese N."/>
            <person name="Submissions Spin"/>
        </authorList>
    </citation>
    <scope>NUCLEOTIDE SEQUENCE [LARGE SCALE GENOMIC DNA]</scope>
    <source>
        <strain evidence="2">DSM 45246</strain>
    </source>
</reference>
<dbReference type="Gene3D" id="1.10.10.10">
    <property type="entry name" value="Winged helix-like DNA-binding domain superfamily/Winged helix DNA-binding domain"/>
    <property type="match status" value="1"/>
</dbReference>
<dbReference type="EMBL" id="FMCS01000017">
    <property type="protein sequence ID" value="SCF34180.1"/>
    <property type="molecule type" value="Genomic_DNA"/>
</dbReference>
<gene>
    <name evidence="1" type="ORF">GA0070214_11786</name>
</gene>
<dbReference type="InterPro" id="IPR036390">
    <property type="entry name" value="WH_DNA-bd_sf"/>
</dbReference>